<dbReference type="CDD" id="cd07040">
    <property type="entry name" value="HP"/>
    <property type="match status" value="1"/>
</dbReference>
<feature type="signal peptide" evidence="1">
    <location>
        <begin position="1"/>
        <end position="18"/>
    </location>
</feature>
<sequence length="163" mass="18212">MQKYLLLVSLLLAPAISAQEFTLYLTRHAEKQPEQKNPNLTSCGSLRAQHLAEMLSLAEIKYVYSTPYNRTLETAAPTAKALGLGIKQYSPKALEQFAITLLKEKENALVVGHSNTTPALASFLTGEELEMIDENEYQLLFQITIDGDDRDITVLKQPLECKK</sequence>
<dbReference type="Pfam" id="PF00300">
    <property type="entry name" value="His_Phos_1"/>
    <property type="match status" value="1"/>
</dbReference>
<name>A0ABQ6H4Q2_9GAMM</name>
<proteinExistence type="predicted"/>
<gene>
    <name evidence="2" type="ORF">theurythT_25700</name>
</gene>
<dbReference type="SUPFAM" id="SSF53254">
    <property type="entry name" value="Phosphoglycerate mutase-like"/>
    <property type="match status" value="1"/>
</dbReference>
<dbReference type="Gene3D" id="3.40.50.1240">
    <property type="entry name" value="Phosphoglycerate mutase-like"/>
    <property type="match status" value="1"/>
</dbReference>
<protein>
    <submittedName>
        <fullName evidence="2">Phosphoglycerate mutase</fullName>
    </submittedName>
</protein>
<comment type="caution">
    <text evidence="2">The sequence shown here is derived from an EMBL/GenBank/DDBJ whole genome shotgun (WGS) entry which is preliminary data.</text>
</comment>
<reference evidence="2 3" key="1">
    <citation type="submission" date="2023-03" db="EMBL/GenBank/DDBJ databases">
        <title>Draft genome sequence of Thalassotalea eurytherma JCM 18482T.</title>
        <authorList>
            <person name="Sawabe T."/>
        </authorList>
    </citation>
    <scope>NUCLEOTIDE SEQUENCE [LARGE SCALE GENOMIC DNA]</scope>
    <source>
        <strain evidence="2 3">JCM 18482</strain>
    </source>
</reference>
<evidence type="ECO:0000256" key="1">
    <source>
        <dbReference type="SAM" id="SignalP"/>
    </source>
</evidence>
<accession>A0ABQ6H4Q2</accession>
<dbReference type="EMBL" id="BSSU01000012">
    <property type="protein sequence ID" value="GLX83118.1"/>
    <property type="molecule type" value="Genomic_DNA"/>
</dbReference>
<evidence type="ECO:0000313" key="2">
    <source>
        <dbReference type="EMBL" id="GLX83118.1"/>
    </source>
</evidence>
<dbReference type="Proteomes" id="UP001157133">
    <property type="component" value="Unassembled WGS sequence"/>
</dbReference>
<evidence type="ECO:0000313" key="3">
    <source>
        <dbReference type="Proteomes" id="UP001157133"/>
    </source>
</evidence>
<dbReference type="InterPro" id="IPR029033">
    <property type="entry name" value="His_PPase_superfam"/>
</dbReference>
<dbReference type="RefSeq" id="WP_284208516.1">
    <property type="nucleotide sequence ID" value="NZ_BSSU01000012.1"/>
</dbReference>
<feature type="chain" id="PRO_5045159521" evidence="1">
    <location>
        <begin position="19"/>
        <end position="163"/>
    </location>
</feature>
<organism evidence="2 3">
    <name type="scientific">Thalassotalea eurytherma</name>
    <dbReference type="NCBI Taxonomy" id="1144278"/>
    <lineage>
        <taxon>Bacteria</taxon>
        <taxon>Pseudomonadati</taxon>
        <taxon>Pseudomonadota</taxon>
        <taxon>Gammaproteobacteria</taxon>
        <taxon>Alteromonadales</taxon>
        <taxon>Colwelliaceae</taxon>
        <taxon>Thalassotalea</taxon>
    </lineage>
</organism>
<dbReference type="InterPro" id="IPR013078">
    <property type="entry name" value="His_Pase_superF_clade-1"/>
</dbReference>
<keyword evidence="1" id="KW-0732">Signal</keyword>
<keyword evidence="3" id="KW-1185">Reference proteome</keyword>